<accession>A0A1F5PJU6</accession>
<evidence type="ECO:0000313" key="2">
    <source>
        <dbReference type="Proteomes" id="UP000177682"/>
    </source>
</evidence>
<dbReference type="Pfam" id="PF01371">
    <property type="entry name" value="Trp_repressor"/>
    <property type="match status" value="1"/>
</dbReference>
<reference evidence="1 2" key="1">
    <citation type="journal article" date="2016" name="Nat. Commun.">
        <title>Thousands of microbial genomes shed light on interconnected biogeochemical processes in an aquifer system.</title>
        <authorList>
            <person name="Anantharaman K."/>
            <person name="Brown C.T."/>
            <person name="Hug L.A."/>
            <person name="Sharon I."/>
            <person name="Castelle C.J."/>
            <person name="Probst A.J."/>
            <person name="Thomas B.C."/>
            <person name="Singh A."/>
            <person name="Wilkins M.J."/>
            <person name="Karaoz U."/>
            <person name="Brodie E.L."/>
            <person name="Williams K.H."/>
            <person name="Hubbard S.S."/>
            <person name="Banfield J.F."/>
        </authorList>
    </citation>
    <scope>NUCLEOTIDE SEQUENCE [LARGE SCALE GENOMIC DNA]</scope>
</reference>
<dbReference type="AlphaFoldDB" id="A0A1F5PJU6"/>
<dbReference type="Proteomes" id="UP000177682">
    <property type="component" value="Unassembled WGS sequence"/>
</dbReference>
<comment type="caution">
    <text evidence="1">The sequence shown here is derived from an EMBL/GenBank/DDBJ whole genome shotgun (WGS) entry which is preliminary data.</text>
</comment>
<dbReference type="EMBL" id="MFEY01000007">
    <property type="protein sequence ID" value="OGE90225.1"/>
    <property type="molecule type" value="Genomic_DNA"/>
</dbReference>
<evidence type="ECO:0000313" key="1">
    <source>
        <dbReference type="EMBL" id="OGE90225.1"/>
    </source>
</evidence>
<dbReference type="InterPro" id="IPR013368">
    <property type="entry name" value="YecD_YerC"/>
</dbReference>
<dbReference type="Gene3D" id="1.10.1270.10">
    <property type="entry name" value="TrpR-like"/>
    <property type="match status" value="1"/>
</dbReference>
<dbReference type="SUPFAM" id="SSF48295">
    <property type="entry name" value="TrpR-like"/>
    <property type="match status" value="1"/>
</dbReference>
<dbReference type="GO" id="GO:0043565">
    <property type="term" value="F:sequence-specific DNA binding"/>
    <property type="evidence" value="ECO:0007669"/>
    <property type="project" value="InterPro"/>
</dbReference>
<dbReference type="InterPro" id="IPR038116">
    <property type="entry name" value="TrpR-like_sf"/>
</dbReference>
<protein>
    <recommendedName>
        <fullName evidence="3">TrpR like protein, YerC/YecD</fullName>
    </recommendedName>
</protein>
<organism evidence="1 2">
    <name type="scientific">Candidatus Doudnabacteria bacterium RIFCSPHIGHO2_12_FULL_48_16</name>
    <dbReference type="NCBI Taxonomy" id="1817838"/>
    <lineage>
        <taxon>Bacteria</taxon>
        <taxon>Candidatus Doudnaibacteriota</taxon>
    </lineage>
</organism>
<gene>
    <name evidence="1" type="ORF">A3E29_03950</name>
</gene>
<dbReference type="InterPro" id="IPR010921">
    <property type="entry name" value="Trp_repressor/repl_initiator"/>
</dbReference>
<dbReference type="PIRSF" id="PIRSF012508">
    <property type="entry name" value="YerC"/>
    <property type="match status" value="1"/>
</dbReference>
<dbReference type="InterPro" id="IPR000831">
    <property type="entry name" value="Trp_repress"/>
</dbReference>
<dbReference type="PANTHER" id="PTHR40080:SF1">
    <property type="entry name" value="TRPR-LIKE PROTEIN YERC_YECD"/>
    <property type="match status" value="1"/>
</dbReference>
<dbReference type="GO" id="GO:0003700">
    <property type="term" value="F:DNA-binding transcription factor activity"/>
    <property type="evidence" value="ECO:0007669"/>
    <property type="project" value="InterPro"/>
</dbReference>
<sequence>MLAQKRWINRDTTKLFEAVLALKTVPECEMFFRDLLTLSELKEFANRFRVARMLAKGNKSYLVIAKEARTTTATVTRVAQWLKAGMGGYRLILNRLNHHSNRSAGGVG</sequence>
<name>A0A1F5PJU6_9BACT</name>
<dbReference type="PANTHER" id="PTHR40080">
    <property type="entry name" value="LMO1763 PROTEIN"/>
    <property type="match status" value="1"/>
</dbReference>
<dbReference type="NCBIfam" id="TIGR02531">
    <property type="entry name" value="yecD_yerC"/>
    <property type="match status" value="1"/>
</dbReference>
<evidence type="ECO:0008006" key="3">
    <source>
        <dbReference type="Google" id="ProtNLM"/>
    </source>
</evidence>
<proteinExistence type="predicted"/>